<comment type="caution">
    <text evidence="2">The sequence shown here is derived from an EMBL/GenBank/DDBJ whole genome shotgun (WGS) entry which is preliminary data.</text>
</comment>
<reference evidence="2 3" key="1">
    <citation type="submission" date="2016-03" db="EMBL/GenBank/DDBJ databases">
        <authorList>
            <person name="Ploux O."/>
        </authorList>
    </citation>
    <scope>NUCLEOTIDE SEQUENCE [LARGE SCALE GENOMIC DNA]</scope>
    <source>
        <strain evidence="2 3">R0</strain>
    </source>
</reference>
<proteinExistence type="predicted"/>
<accession>A0A150WGW9</accession>
<evidence type="ECO:0000313" key="2">
    <source>
        <dbReference type="EMBL" id="KYG62422.1"/>
    </source>
</evidence>
<protein>
    <recommendedName>
        <fullName evidence="4">Cell wall surface anchor family protein</fullName>
    </recommendedName>
</protein>
<evidence type="ECO:0000256" key="1">
    <source>
        <dbReference type="SAM" id="SignalP"/>
    </source>
</evidence>
<name>A0A150WGW9_BDEBC</name>
<gene>
    <name evidence="2" type="ORF">AZI86_16450</name>
</gene>
<organism evidence="2 3">
    <name type="scientific">Bdellovibrio bacteriovorus</name>
    <dbReference type="NCBI Taxonomy" id="959"/>
    <lineage>
        <taxon>Bacteria</taxon>
        <taxon>Pseudomonadati</taxon>
        <taxon>Bdellovibrionota</taxon>
        <taxon>Bdellovibrionia</taxon>
        <taxon>Bdellovibrionales</taxon>
        <taxon>Pseudobdellovibrionaceae</taxon>
        <taxon>Bdellovibrio</taxon>
    </lineage>
</organism>
<dbReference type="Proteomes" id="UP000075320">
    <property type="component" value="Unassembled WGS sequence"/>
</dbReference>
<sequence>MERSLLKGIMLLSLMIGLNAHASPASLTYQGRIVKADGSPLEYGNVSFQFEILSSSGLCVLYREQVNGINMVHSNGIFDVRIGASHSYPLSASFSIVDSFNNSVNQTCDGGSVFAPSATEGRIMRVQFHDGTAWRLISPDTQIRSVPYAGYATSAAKLGDKTAADFVARPAVCTAGQVITFDGTNFNCAAGGGGGGGSGTVTSVVAGAGLAGGTITTTGTISLAPIADKSLLANISGSSAVPTATTISALIDSAISNTQGGILYRNNTGWVALPPGTNGQYLQTQGASANPQWATVSAGSSGTVTSVSAGTGLTGGPITTSGSLAVNVGTGANQIPQLDGSGKLVAAVIPTNIVTSSTTLGGDLSGNLPNPNVVGLRGRAIDATAPTDGQVLIWDNGNTTWKAQHVRMEDVRNAWGGTQMIPATACAANQAMIWSVLTDRFTCQNIGSLDAAAITTGVLNTGRLGTGTADNTKYLRGDGTWQTISSSDATKLPLAGGQMAGDIDMNTHKITNVSNVPWTAVNPGGSNDMQSLRWDDTAKEWKWFTAGAAGSGITSVNGATGAAHTLAPTASGTSYGFTTSSNTHTFSIPSASGAGVTAGTISKTEYDSFAAKQAPGNYATALSGDVTSTGYSAGTLTTSIANNAVVTAKINDGAVTGAKLEDVSGLVAGTYPKVTVDAKGRVTTGASLAATDIPNLDAAKIATGVFPVARLATGTPDGTKFLRDDGTWQPVSVTETDPQVGANTTNYVSKWDGSALVASGISEVSGNVGIGIASASYPLEIQKNHNGETSLRLRNTNTGNASEAGIVIENNAGIAGNIFSTSANYAAVTAYQDRFNVVAATNVSGLTLAAENGDIRFLATGQNERMRMTATGDLGIGVVSPDAKLHVAGQIKITGGSPGLGKVLTSDANGLATWQTASVTETDPQVGANATNYLSKWDGSALVTSGVFENGGNVGIGTGSPGAPLDIGGTVKLGLNAAGGADQFVFSNTTGNAYLFGYSTGNTSATIGAYNWNTSSGVDLVFNPSGGNVGIGTTSPTSALDVNGVVRIRGGTPGAGKVLTASDANGNATWVTPTAGGSGTVTSVAAGTGLTGGTITTTGTLAVNVGTGANQIPQLDGSGKLLAAVLPTDLVTTSTTLGDDLSGSLPNPKVVRVQGRAVASTAPADGQVMLWDTNTWKPEYVRMQDIRNAWGGTQMIPSTACTASETMAWSVVTDRFTCQSIGSLNASTITGGVLATGRLGTGTADATTYLRGDGTWQSISSSETDPKVGANTTNYLSKWNGTALVASAVSESSGSVGIGTASPSQKLHVRSANASDEIRIENTSSSAARNPRVAIVNYQGAVAGSGGFPETRFVNLRGTSASASATTSGDMLGIMSFYGMGATDWVQGAKISVGTEETFTDGTAASYMTFATTSSGAASSTEKIRITASGNVGVGTTSPGAKLEVAGQVKITGGSPGNGKVLTSDGAGLASWQNVSYSETDPKIGSNSTNYVSKWNGSALVASGISDDGTNVAVTGNLRTTGQISTPSQALTVASIDWNSGNTAKTSYDCSGNLSFANLRDGGTYTLVVTSTGTTQCSFSTTTTGTDSGTVSYRFKPANAARTASSYTVYTLLRVGNEVLVSWTSGF</sequence>
<keyword evidence="3" id="KW-1185">Reference proteome</keyword>
<feature type="chain" id="PRO_5007572834" description="Cell wall surface anchor family protein" evidence="1">
    <location>
        <begin position="23"/>
        <end position="1627"/>
    </location>
</feature>
<evidence type="ECO:0008006" key="4">
    <source>
        <dbReference type="Google" id="ProtNLM"/>
    </source>
</evidence>
<evidence type="ECO:0000313" key="3">
    <source>
        <dbReference type="Proteomes" id="UP000075320"/>
    </source>
</evidence>
<dbReference type="EMBL" id="LUKE01000005">
    <property type="protein sequence ID" value="KYG62422.1"/>
    <property type="molecule type" value="Genomic_DNA"/>
</dbReference>
<feature type="signal peptide" evidence="1">
    <location>
        <begin position="1"/>
        <end position="22"/>
    </location>
</feature>
<keyword evidence="1" id="KW-0732">Signal</keyword>